<evidence type="ECO:0000313" key="2">
    <source>
        <dbReference type="EMBL" id="CAO86540.1"/>
    </source>
</evidence>
<organism evidence="2">
    <name type="scientific">Microcystis aeruginosa (strain PCC 7806)</name>
    <dbReference type="NCBI Taxonomy" id="267872"/>
    <lineage>
        <taxon>Bacteria</taxon>
        <taxon>Bacillati</taxon>
        <taxon>Cyanobacteriota</taxon>
        <taxon>Cyanophyceae</taxon>
        <taxon>Oscillatoriophycideae</taxon>
        <taxon>Chroococcales</taxon>
        <taxon>Microcystaceae</taxon>
        <taxon>Microcystis</taxon>
    </lineage>
</organism>
<dbReference type="AlphaFoldDB" id="A8YBH9"/>
<accession>A8YBH9</accession>
<name>A8YBH9_MICA7</name>
<proteinExistence type="predicted"/>
<protein>
    <submittedName>
        <fullName evidence="2">Similarity to tr|Q5ABA0|Q5ABA0_CANAL Hypothetical protein</fullName>
    </submittedName>
</protein>
<feature type="signal peptide" evidence="1">
    <location>
        <begin position="1"/>
        <end position="30"/>
    </location>
</feature>
<sequence length="72" mass="7488">MAATMVAKLSSRRIISLASLVTSVPAIPMAMPISACFKAGASFTPSPVIATNLPFFCKARTIVNLCSGETRA</sequence>
<dbReference type="EMBL" id="AM778903">
    <property type="protein sequence ID" value="CAO86540.1"/>
    <property type="molecule type" value="Genomic_DNA"/>
</dbReference>
<feature type="chain" id="PRO_5002733434" evidence="1">
    <location>
        <begin position="31"/>
        <end position="72"/>
    </location>
</feature>
<gene>
    <name evidence="2" type="ORF">IPF_8384</name>
</gene>
<evidence type="ECO:0000256" key="1">
    <source>
        <dbReference type="SAM" id="SignalP"/>
    </source>
</evidence>
<reference evidence="2" key="1">
    <citation type="submission" date="2007-08" db="EMBL/GenBank/DDBJ databases">
        <authorList>
            <person name="Frangeul L."/>
        </authorList>
    </citation>
    <scope>NUCLEOTIDE SEQUENCE</scope>
    <source>
        <strain evidence="2">PCC 7806</strain>
    </source>
</reference>
<keyword evidence="1" id="KW-0732">Signal</keyword>